<keyword evidence="6 7" id="KW-0472">Membrane</keyword>
<evidence type="ECO:0000256" key="3">
    <source>
        <dbReference type="ARBA" id="ARBA00006528"/>
    </source>
</evidence>
<evidence type="ECO:0000313" key="8">
    <source>
        <dbReference type="EMBL" id="KAK9676315.1"/>
    </source>
</evidence>
<dbReference type="InterPro" id="IPR004710">
    <property type="entry name" value="Bilac:Na_transpt"/>
</dbReference>
<evidence type="ECO:0000313" key="9">
    <source>
        <dbReference type="Proteomes" id="UP001443914"/>
    </source>
</evidence>
<gene>
    <name evidence="8" type="ORF">RND81_11G068200</name>
</gene>
<comment type="similarity">
    <text evidence="3">Belongs to the bile acid:sodium symporter (BASS) (TC 2.A.28) family.</text>
</comment>
<feature type="transmembrane region" description="Helical" evidence="7">
    <location>
        <begin position="167"/>
        <end position="187"/>
    </location>
</feature>
<dbReference type="InterPro" id="IPR038770">
    <property type="entry name" value="Na+/solute_symporter_sf"/>
</dbReference>
<evidence type="ECO:0000256" key="6">
    <source>
        <dbReference type="ARBA" id="ARBA00023136"/>
    </source>
</evidence>
<keyword evidence="9" id="KW-1185">Reference proteome</keyword>
<dbReference type="Gene3D" id="1.20.1530.20">
    <property type="match status" value="2"/>
</dbReference>
<evidence type="ECO:0000256" key="4">
    <source>
        <dbReference type="ARBA" id="ARBA00022692"/>
    </source>
</evidence>
<comment type="caution">
    <text evidence="8">The sequence shown here is derived from an EMBL/GenBank/DDBJ whole genome shotgun (WGS) entry which is preliminary data.</text>
</comment>
<protein>
    <recommendedName>
        <fullName evidence="10">Sodium/metabolite cotransporter BASS1, chloroplastic</fullName>
    </recommendedName>
</protein>
<evidence type="ECO:0000256" key="2">
    <source>
        <dbReference type="ARBA" id="ARBA00004141"/>
    </source>
</evidence>
<dbReference type="Proteomes" id="UP001443914">
    <property type="component" value="Unassembled WGS sequence"/>
</dbReference>
<feature type="transmembrane region" description="Helical" evidence="7">
    <location>
        <begin position="257"/>
        <end position="279"/>
    </location>
</feature>
<dbReference type="InterPro" id="IPR002657">
    <property type="entry name" value="BilAc:Na_symport/Acr3"/>
</dbReference>
<sequence length="351" mass="37702">MAVSWCITASKYPSPPKHYPSIHTPTQFKPPKLPYYTSWKPMKCTQMSNNNKGDLSFENQKVVPKWHNLLSTAASLYPLYVTLGGVVACFNPSAFAWFVSRGPFSYSLSLGFIMLSMGLTLQLSDLLTLFKQRPLSILFGCIAQYTIMPLIGVVLSKLMGLPPTLSVGLVLLACCPGGTASNVVTLIARGDVALSIVMTMCTTLAAVIVTPLLTKYLAGTYVPVDAIQLSISTLQVVVSPILLGFCFQNTVPTAVRVVTPFAPLFAVLTSSLLACRYVASAICGFQETQRRAVSIEVGMQNSSLGVVLAASHFSSPLVALPAALSAVLMNIMGSSLGVMWRNIDPKDDHKV</sequence>
<keyword evidence="4 7" id="KW-0812">Transmembrane</keyword>
<organism evidence="8 9">
    <name type="scientific">Saponaria officinalis</name>
    <name type="common">Common soapwort</name>
    <name type="synonym">Lychnis saponaria</name>
    <dbReference type="NCBI Taxonomy" id="3572"/>
    <lineage>
        <taxon>Eukaryota</taxon>
        <taxon>Viridiplantae</taxon>
        <taxon>Streptophyta</taxon>
        <taxon>Embryophyta</taxon>
        <taxon>Tracheophyta</taxon>
        <taxon>Spermatophyta</taxon>
        <taxon>Magnoliopsida</taxon>
        <taxon>eudicotyledons</taxon>
        <taxon>Gunneridae</taxon>
        <taxon>Pentapetalae</taxon>
        <taxon>Caryophyllales</taxon>
        <taxon>Caryophyllaceae</taxon>
        <taxon>Caryophylleae</taxon>
        <taxon>Saponaria</taxon>
    </lineage>
</organism>
<feature type="transmembrane region" description="Helical" evidence="7">
    <location>
        <begin position="135"/>
        <end position="155"/>
    </location>
</feature>
<feature type="transmembrane region" description="Helical" evidence="7">
    <location>
        <begin position="77"/>
        <end position="98"/>
    </location>
</feature>
<dbReference type="PANTHER" id="PTHR10361">
    <property type="entry name" value="SODIUM-BILE ACID COTRANSPORTER"/>
    <property type="match status" value="1"/>
</dbReference>
<feature type="transmembrane region" description="Helical" evidence="7">
    <location>
        <begin position="226"/>
        <end position="245"/>
    </location>
</feature>
<feature type="transmembrane region" description="Helical" evidence="7">
    <location>
        <begin position="104"/>
        <end position="123"/>
    </location>
</feature>
<dbReference type="GO" id="GO:0016020">
    <property type="term" value="C:membrane"/>
    <property type="evidence" value="ECO:0007669"/>
    <property type="project" value="UniProtKB-SubCell"/>
</dbReference>
<feature type="transmembrane region" description="Helical" evidence="7">
    <location>
        <begin position="318"/>
        <end position="340"/>
    </location>
</feature>
<reference evidence="8" key="1">
    <citation type="submission" date="2024-03" db="EMBL/GenBank/DDBJ databases">
        <title>WGS assembly of Saponaria officinalis var. Norfolk2.</title>
        <authorList>
            <person name="Jenkins J."/>
            <person name="Shu S."/>
            <person name="Grimwood J."/>
            <person name="Barry K."/>
            <person name="Goodstein D."/>
            <person name="Schmutz J."/>
            <person name="Leebens-Mack J."/>
            <person name="Osbourn A."/>
        </authorList>
    </citation>
    <scope>NUCLEOTIDE SEQUENCE [LARGE SCALE GENOMIC DNA]</scope>
    <source>
        <strain evidence="8">JIC</strain>
    </source>
</reference>
<feature type="transmembrane region" description="Helical" evidence="7">
    <location>
        <begin position="194"/>
        <end position="214"/>
    </location>
</feature>
<dbReference type="EMBL" id="JBDFQZ010000011">
    <property type="protein sequence ID" value="KAK9676315.1"/>
    <property type="molecule type" value="Genomic_DNA"/>
</dbReference>
<evidence type="ECO:0000256" key="5">
    <source>
        <dbReference type="ARBA" id="ARBA00022989"/>
    </source>
</evidence>
<evidence type="ECO:0000256" key="7">
    <source>
        <dbReference type="SAM" id="Phobius"/>
    </source>
</evidence>
<dbReference type="PANTHER" id="PTHR10361:SF66">
    <property type="entry name" value="OS12G0170300 PROTEIN"/>
    <property type="match status" value="1"/>
</dbReference>
<evidence type="ECO:0000256" key="1">
    <source>
        <dbReference type="ARBA" id="ARBA00004119"/>
    </source>
</evidence>
<evidence type="ECO:0008006" key="10">
    <source>
        <dbReference type="Google" id="ProtNLM"/>
    </source>
</evidence>
<dbReference type="Pfam" id="PF01758">
    <property type="entry name" value="SBF"/>
    <property type="match status" value="1"/>
</dbReference>
<keyword evidence="5 7" id="KW-1133">Transmembrane helix</keyword>
<proteinExistence type="inferred from homology"/>
<comment type="subcellular location">
    <subcellularLocation>
        <location evidence="2">Membrane</location>
        <topology evidence="2">Multi-pass membrane protein</topology>
    </subcellularLocation>
    <subcellularLocation>
        <location evidence="1">Plastid</location>
        <location evidence="1">Chloroplast envelope</location>
    </subcellularLocation>
</comment>
<name>A0AAW1HJU3_SAPOF</name>
<dbReference type="GO" id="GO:0009941">
    <property type="term" value="C:chloroplast envelope"/>
    <property type="evidence" value="ECO:0007669"/>
    <property type="project" value="UniProtKB-SubCell"/>
</dbReference>
<accession>A0AAW1HJU3</accession>
<dbReference type="AlphaFoldDB" id="A0AAW1HJU3"/>